<dbReference type="GO" id="GO:0005886">
    <property type="term" value="C:plasma membrane"/>
    <property type="evidence" value="ECO:0007669"/>
    <property type="project" value="UniProtKB-SubCell"/>
</dbReference>
<dbReference type="AlphaFoldDB" id="F8DZW2"/>
<dbReference type="FunFam" id="1.10.3470.10:FF:000001">
    <property type="entry name" value="Vitamin B12 ABC transporter permease BtuC"/>
    <property type="match status" value="1"/>
</dbReference>
<dbReference type="CDD" id="cd06550">
    <property type="entry name" value="TM_ABC_iron-siderophores_like"/>
    <property type="match status" value="1"/>
</dbReference>
<feature type="transmembrane region" description="Helical" evidence="8">
    <location>
        <begin position="182"/>
        <end position="201"/>
    </location>
</feature>
<dbReference type="SUPFAM" id="SSF81345">
    <property type="entry name" value="ABC transporter involved in vitamin B12 uptake, BtuC"/>
    <property type="match status" value="1"/>
</dbReference>
<feature type="transmembrane region" description="Helical" evidence="8">
    <location>
        <begin position="139"/>
        <end position="162"/>
    </location>
</feature>
<keyword evidence="4" id="KW-1003">Cell membrane</keyword>
<organism evidence="9 10">
    <name type="scientific">Corynebacterium resistens (strain DSM 45100 / JCM 12819 / GTC 2026 / SICGH 158)</name>
    <dbReference type="NCBI Taxonomy" id="662755"/>
    <lineage>
        <taxon>Bacteria</taxon>
        <taxon>Bacillati</taxon>
        <taxon>Actinomycetota</taxon>
        <taxon>Actinomycetes</taxon>
        <taxon>Mycobacteriales</taxon>
        <taxon>Corynebacteriaceae</taxon>
        <taxon>Corynebacterium</taxon>
    </lineage>
</organism>
<keyword evidence="3" id="KW-0813">Transport</keyword>
<evidence type="ECO:0000256" key="7">
    <source>
        <dbReference type="ARBA" id="ARBA00023136"/>
    </source>
</evidence>
<feature type="transmembrane region" description="Helical" evidence="8">
    <location>
        <begin position="296"/>
        <end position="314"/>
    </location>
</feature>
<dbReference type="Pfam" id="PF01032">
    <property type="entry name" value="FecCD"/>
    <property type="match status" value="1"/>
</dbReference>
<evidence type="ECO:0000256" key="4">
    <source>
        <dbReference type="ARBA" id="ARBA00022475"/>
    </source>
</evidence>
<proteinExistence type="inferred from homology"/>
<evidence type="ECO:0000256" key="1">
    <source>
        <dbReference type="ARBA" id="ARBA00004651"/>
    </source>
</evidence>
<dbReference type="Gene3D" id="1.10.3470.10">
    <property type="entry name" value="ABC transporter involved in vitamin B12 uptake, BtuC"/>
    <property type="match status" value="1"/>
</dbReference>
<dbReference type="eggNOG" id="COG0609">
    <property type="taxonomic scope" value="Bacteria"/>
</dbReference>
<dbReference type="GO" id="GO:0022857">
    <property type="term" value="F:transmembrane transporter activity"/>
    <property type="evidence" value="ECO:0007669"/>
    <property type="project" value="InterPro"/>
</dbReference>
<dbReference type="InterPro" id="IPR000522">
    <property type="entry name" value="ABC_transptr_permease_BtuC"/>
</dbReference>
<dbReference type="InterPro" id="IPR037294">
    <property type="entry name" value="ABC_BtuC-like"/>
</dbReference>
<evidence type="ECO:0000256" key="3">
    <source>
        <dbReference type="ARBA" id="ARBA00022448"/>
    </source>
</evidence>
<feature type="transmembrane region" description="Helical" evidence="8">
    <location>
        <begin position="82"/>
        <end position="101"/>
    </location>
</feature>
<protein>
    <submittedName>
        <fullName evidence="9">Iron ABC transport system permease protein</fullName>
    </submittedName>
</protein>
<dbReference type="KEGG" id="crd:CRES_1523"/>
<dbReference type="EMBL" id="CP002857">
    <property type="protein sequence ID" value="AEI09876.1"/>
    <property type="molecule type" value="Genomic_DNA"/>
</dbReference>
<name>F8DZW2_CORRG</name>
<accession>F8DZW2</accession>
<evidence type="ECO:0000256" key="5">
    <source>
        <dbReference type="ARBA" id="ARBA00022692"/>
    </source>
</evidence>
<evidence type="ECO:0000313" key="10">
    <source>
        <dbReference type="Proteomes" id="UP000000492"/>
    </source>
</evidence>
<gene>
    <name evidence="9" type="ordered locus">CRES_1523</name>
</gene>
<sequence>MALIAAILVILLTFASILIGSKPLGLTEIMALVSGSGSEEVRTLVGEVRLPRTLAGMLVGAALAWSGALMQAMTRNPLADPGLLGVGSGAAFAVTIGMSWLGLRSAFGIAASAIIGAAAVTTVVLILGLRGRADGSRLILAGVALSMTVSGIQSAITLLNPRALDAMRAWSAGSLASPDSKVIAFSLPILAVGALIAFLLVRPMDALALGDDLARGLGSHPLATRIGTGLATVCLVGAATAIAGPIGFIGLMVPHIVRPFTGPRTAPLLLISTFTGAGLVLTADILSRIVLWPGEIPVGIVSAALGALVMIVLLRRRR</sequence>
<comment type="subcellular location">
    <subcellularLocation>
        <location evidence="1">Cell membrane</location>
        <topology evidence="1">Multi-pass membrane protein</topology>
    </subcellularLocation>
</comment>
<keyword evidence="6 8" id="KW-1133">Transmembrane helix</keyword>
<keyword evidence="7 8" id="KW-0472">Membrane</keyword>
<dbReference type="HOGENOM" id="CLU_013016_1_0_11"/>
<comment type="similarity">
    <text evidence="2">Belongs to the binding-protein-dependent transport system permease family. FecCD subfamily.</text>
</comment>
<keyword evidence="10" id="KW-1185">Reference proteome</keyword>
<keyword evidence="5 8" id="KW-0812">Transmembrane</keyword>
<reference evidence="9 10" key="1">
    <citation type="journal article" date="2012" name="BMC Genomics">
        <title>Complete genome sequence, lifestyle, and multi-drug resistance of the human pathogen Corynebacterium resistens DSM 45100 isolated from blood samples of a leukemia patient.</title>
        <authorList>
            <person name="Schroder J."/>
            <person name="Maus I."/>
            <person name="Meyer K."/>
            <person name="Wordemann S."/>
            <person name="Blom J."/>
            <person name="Jaenicke S."/>
            <person name="Schneider J."/>
            <person name="Trost E."/>
            <person name="Tauch A."/>
        </authorList>
    </citation>
    <scope>NUCLEOTIDE SEQUENCE [LARGE SCALE GENOMIC DNA]</scope>
    <source>
        <strain evidence="10">DSM 45100 / JCM 12819 / CCUG 50093 / GTC 2026 / SICGH 158</strain>
    </source>
</reference>
<feature type="transmembrane region" description="Helical" evidence="8">
    <location>
        <begin position="107"/>
        <end position="127"/>
    </location>
</feature>
<feature type="transmembrane region" description="Helical" evidence="8">
    <location>
        <begin position="268"/>
        <end position="290"/>
    </location>
</feature>
<evidence type="ECO:0000313" key="9">
    <source>
        <dbReference type="EMBL" id="AEI09876.1"/>
    </source>
</evidence>
<feature type="transmembrane region" description="Helical" evidence="8">
    <location>
        <begin position="53"/>
        <end position="70"/>
    </location>
</feature>
<evidence type="ECO:0000256" key="2">
    <source>
        <dbReference type="ARBA" id="ARBA00007935"/>
    </source>
</evidence>
<dbReference type="Proteomes" id="UP000000492">
    <property type="component" value="Chromosome"/>
</dbReference>
<evidence type="ECO:0000256" key="8">
    <source>
        <dbReference type="SAM" id="Phobius"/>
    </source>
</evidence>
<dbReference type="PANTHER" id="PTHR30472:SF1">
    <property type="entry name" value="FE(3+) DICITRATE TRANSPORT SYSTEM PERMEASE PROTEIN FECC-RELATED"/>
    <property type="match status" value="1"/>
</dbReference>
<evidence type="ECO:0000256" key="6">
    <source>
        <dbReference type="ARBA" id="ARBA00022989"/>
    </source>
</evidence>
<dbReference type="GO" id="GO:0033214">
    <property type="term" value="P:siderophore-iron import into cell"/>
    <property type="evidence" value="ECO:0007669"/>
    <property type="project" value="TreeGrafter"/>
</dbReference>
<dbReference type="STRING" id="662755.CRES_1523"/>
<dbReference type="PANTHER" id="PTHR30472">
    <property type="entry name" value="FERRIC ENTEROBACTIN TRANSPORT SYSTEM PERMEASE PROTEIN"/>
    <property type="match status" value="1"/>
</dbReference>